<reference evidence="1" key="1">
    <citation type="submission" date="2020-09" db="EMBL/GenBank/DDBJ databases">
        <title>Genome-Enabled Discovery of Anthraquinone Biosynthesis in Senna tora.</title>
        <authorList>
            <person name="Kang S.-H."/>
            <person name="Pandey R.P."/>
            <person name="Lee C.-M."/>
            <person name="Sim J.-S."/>
            <person name="Jeong J.-T."/>
            <person name="Choi B.-S."/>
            <person name="Jung M."/>
            <person name="Ginzburg D."/>
            <person name="Zhao K."/>
            <person name="Won S.Y."/>
            <person name="Oh T.-J."/>
            <person name="Yu Y."/>
            <person name="Kim N.-H."/>
            <person name="Lee O.R."/>
            <person name="Lee T.-H."/>
            <person name="Bashyal P."/>
            <person name="Kim T.-S."/>
            <person name="Lee W.-H."/>
            <person name="Kawkins C."/>
            <person name="Kim C.-K."/>
            <person name="Kim J.S."/>
            <person name="Ahn B.O."/>
            <person name="Rhee S.Y."/>
            <person name="Sohng J.K."/>
        </authorList>
    </citation>
    <scope>NUCLEOTIDE SEQUENCE</scope>
    <source>
        <tissue evidence="1">Leaf</tissue>
    </source>
</reference>
<organism evidence="1 2">
    <name type="scientific">Senna tora</name>
    <dbReference type="NCBI Taxonomy" id="362788"/>
    <lineage>
        <taxon>Eukaryota</taxon>
        <taxon>Viridiplantae</taxon>
        <taxon>Streptophyta</taxon>
        <taxon>Embryophyta</taxon>
        <taxon>Tracheophyta</taxon>
        <taxon>Spermatophyta</taxon>
        <taxon>Magnoliopsida</taxon>
        <taxon>eudicotyledons</taxon>
        <taxon>Gunneridae</taxon>
        <taxon>Pentapetalae</taxon>
        <taxon>rosids</taxon>
        <taxon>fabids</taxon>
        <taxon>Fabales</taxon>
        <taxon>Fabaceae</taxon>
        <taxon>Caesalpinioideae</taxon>
        <taxon>Cassia clade</taxon>
        <taxon>Senna</taxon>
    </lineage>
</organism>
<proteinExistence type="predicted"/>
<comment type="caution">
    <text evidence="1">The sequence shown here is derived from an EMBL/GenBank/DDBJ whole genome shotgun (WGS) entry which is preliminary data.</text>
</comment>
<dbReference type="EMBL" id="JAAIUW010000003">
    <property type="protein sequence ID" value="KAF7837772.1"/>
    <property type="molecule type" value="Genomic_DNA"/>
</dbReference>
<accession>A0A834X3P7</accession>
<dbReference type="AlphaFoldDB" id="A0A834X3P7"/>
<sequence>MGHGLMGTHGTIPLKSQPS</sequence>
<evidence type="ECO:0000313" key="1">
    <source>
        <dbReference type="EMBL" id="KAF7837772.1"/>
    </source>
</evidence>
<name>A0A834X3P7_9FABA</name>
<gene>
    <name evidence="1" type="ORF">G2W53_006254</name>
</gene>
<evidence type="ECO:0000313" key="2">
    <source>
        <dbReference type="Proteomes" id="UP000634136"/>
    </source>
</evidence>
<keyword evidence="2" id="KW-1185">Reference proteome</keyword>
<protein>
    <submittedName>
        <fullName evidence="1">Uncharacterized protein</fullName>
    </submittedName>
</protein>
<dbReference type="Proteomes" id="UP000634136">
    <property type="component" value="Unassembled WGS sequence"/>
</dbReference>